<proteinExistence type="predicted"/>
<sequence>MAYSTFYLPHPELCDCCGLPLSDDNSMVYVCSHSYHDACYNNKCKYCEEYYKRVIFENINSFLKQIEKGENKLMKEDLDDDENDVEEGADEVFKEIEKALDTSFGLAAKIYEIEH</sequence>
<dbReference type="AlphaFoldDB" id="A0A397UWD6"/>
<gene>
    <name evidence="1" type="ORF">C2G38_2040077</name>
</gene>
<organism evidence="1 2">
    <name type="scientific">Gigaspora rosea</name>
    <dbReference type="NCBI Taxonomy" id="44941"/>
    <lineage>
        <taxon>Eukaryota</taxon>
        <taxon>Fungi</taxon>
        <taxon>Fungi incertae sedis</taxon>
        <taxon>Mucoromycota</taxon>
        <taxon>Glomeromycotina</taxon>
        <taxon>Glomeromycetes</taxon>
        <taxon>Diversisporales</taxon>
        <taxon>Gigasporaceae</taxon>
        <taxon>Gigaspora</taxon>
    </lineage>
</organism>
<dbReference type="Proteomes" id="UP000266673">
    <property type="component" value="Unassembled WGS sequence"/>
</dbReference>
<comment type="caution">
    <text evidence="1">The sequence shown here is derived from an EMBL/GenBank/DDBJ whole genome shotgun (WGS) entry which is preliminary data.</text>
</comment>
<reference evidence="1 2" key="1">
    <citation type="submission" date="2018-06" db="EMBL/GenBank/DDBJ databases">
        <title>Comparative genomics reveals the genomic features of Rhizophagus irregularis, R. cerebriforme, R. diaphanum and Gigaspora rosea, and their symbiotic lifestyle signature.</title>
        <authorList>
            <person name="Morin E."/>
            <person name="San Clemente H."/>
            <person name="Chen E.C.H."/>
            <person name="De La Providencia I."/>
            <person name="Hainaut M."/>
            <person name="Kuo A."/>
            <person name="Kohler A."/>
            <person name="Murat C."/>
            <person name="Tang N."/>
            <person name="Roy S."/>
            <person name="Loubradou J."/>
            <person name="Henrissat B."/>
            <person name="Grigoriev I.V."/>
            <person name="Corradi N."/>
            <person name="Roux C."/>
            <person name="Martin F.M."/>
        </authorList>
    </citation>
    <scope>NUCLEOTIDE SEQUENCE [LARGE SCALE GENOMIC DNA]</scope>
    <source>
        <strain evidence="1 2">DAOM 194757</strain>
    </source>
</reference>
<accession>A0A397UWD6</accession>
<evidence type="ECO:0000313" key="2">
    <source>
        <dbReference type="Proteomes" id="UP000266673"/>
    </source>
</evidence>
<protein>
    <submittedName>
        <fullName evidence="1">Uncharacterized protein</fullName>
    </submittedName>
</protein>
<name>A0A397UWD6_9GLOM</name>
<dbReference type="OrthoDB" id="2438411at2759"/>
<keyword evidence="2" id="KW-1185">Reference proteome</keyword>
<dbReference type="EMBL" id="QKWP01000818">
    <property type="protein sequence ID" value="RIB14570.1"/>
    <property type="molecule type" value="Genomic_DNA"/>
</dbReference>
<evidence type="ECO:0000313" key="1">
    <source>
        <dbReference type="EMBL" id="RIB14570.1"/>
    </source>
</evidence>